<dbReference type="InterPro" id="IPR023485">
    <property type="entry name" value="Ptyr_pPase"/>
</dbReference>
<comment type="caution">
    <text evidence="3">The sequence shown here is derived from an EMBL/GenBank/DDBJ whole genome shotgun (WGS) entry which is preliminary data.</text>
</comment>
<name>A0A3P1WV15_9ACTN</name>
<organism evidence="3 4">
    <name type="scientific">Arachnia propionica</name>
    <dbReference type="NCBI Taxonomy" id="1750"/>
    <lineage>
        <taxon>Bacteria</taxon>
        <taxon>Bacillati</taxon>
        <taxon>Actinomycetota</taxon>
        <taxon>Actinomycetes</taxon>
        <taxon>Propionibacteriales</taxon>
        <taxon>Propionibacteriaceae</taxon>
        <taxon>Arachnia</taxon>
    </lineage>
</organism>
<accession>A0A3P1WV15</accession>
<dbReference type="AlphaFoldDB" id="A0A3P1WV15"/>
<reference evidence="3 4" key="1">
    <citation type="submission" date="2018-11" db="EMBL/GenBank/DDBJ databases">
        <title>Genomes From Bacteria Associated with the Canine Oral Cavity: a Test Case for Automated Genome-Based Taxonomic Assignment.</title>
        <authorList>
            <person name="Coil D.A."/>
            <person name="Jospin G."/>
            <person name="Darling A.E."/>
            <person name="Wallis C."/>
            <person name="Davis I.J."/>
            <person name="Harris S."/>
            <person name="Eisen J.A."/>
            <person name="Holcombe L.J."/>
            <person name="O'Flynn C."/>
        </authorList>
    </citation>
    <scope>NUCLEOTIDE SEQUENCE [LARGE SCALE GENOMIC DNA]</scope>
    <source>
        <strain evidence="3 4">OH2822_COT-296</strain>
    </source>
</reference>
<protein>
    <recommendedName>
        <fullName evidence="1">protein-tyrosine-phosphatase</fullName>
        <ecNumber evidence="1">3.1.3.48</ecNumber>
    </recommendedName>
</protein>
<dbReference type="Proteomes" id="UP000280935">
    <property type="component" value="Unassembled WGS sequence"/>
</dbReference>
<dbReference type="EC" id="3.1.3.48" evidence="1"/>
<evidence type="ECO:0000259" key="2">
    <source>
        <dbReference type="SMART" id="SM00226"/>
    </source>
</evidence>
<dbReference type="SUPFAM" id="SSF52788">
    <property type="entry name" value="Phosphotyrosine protein phosphatases I"/>
    <property type="match status" value="1"/>
</dbReference>
<sequence>MSISRGPATSVACHEDYAQIWFVCTGNVCRSAYAEAALRQRLGPSARLVVDSAGTQAMIGRGMDETMATAAISRGLQNTSHRAKQLCQRGLAAASVVFVFSPEHRQWVAENCPEVLPRTLSLGQAHAALETLPRGERMSISQMLEAVRSVRPETSEADWIPDPYKLGLDAALDAVKRISAALDALLARLELTEVDLRAWAS</sequence>
<dbReference type="PANTHER" id="PTHR11717:SF7">
    <property type="entry name" value="LOW MOLECULAR WEIGHT PHOSPHOTYROSINE PROTEIN PHOSPHATASE"/>
    <property type="match status" value="1"/>
</dbReference>
<dbReference type="EMBL" id="RQYT01000050">
    <property type="protein sequence ID" value="RRD48193.1"/>
    <property type="molecule type" value="Genomic_DNA"/>
</dbReference>
<dbReference type="InterPro" id="IPR036196">
    <property type="entry name" value="Ptyr_pPase_sf"/>
</dbReference>
<dbReference type="RefSeq" id="WP_125229087.1">
    <property type="nucleotide sequence ID" value="NZ_RQYT01000050.1"/>
</dbReference>
<evidence type="ECO:0000313" key="3">
    <source>
        <dbReference type="EMBL" id="RRD48193.1"/>
    </source>
</evidence>
<gene>
    <name evidence="3" type="ORF">EII35_14025</name>
</gene>
<dbReference type="PANTHER" id="PTHR11717">
    <property type="entry name" value="LOW MOLECULAR WEIGHT PROTEIN TYROSINE PHOSPHATASE"/>
    <property type="match status" value="1"/>
</dbReference>
<evidence type="ECO:0000313" key="4">
    <source>
        <dbReference type="Proteomes" id="UP000280935"/>
    </source>
</evidence>
<proteinExistence type="predicted"/>
<dbReference type="Gene3D" id="3.40.50.2300">
    <property type="match status" value="1"/>
</dbReference>
<dbReference type="Pfam" id="PF01451">
    <property type="entry name" value="LMWPc"/>
    <property type="match status" value="1"/>
</dbReference>
<dbReference type="SMART" id="SM00226">
    <property type="entry name" value="LMWPc"/>
    <property type="match status" value="1"/>
</dbReference>
<evidence type="ECO:0000256" key="1">
    <source>
        <dbReference type="ARBA" id="ARBA00013064"/>
    </source>
</evidence>
<dbReference type="GO" id="GO:0004725">
    <property type="term" value="F:protein tyrosine phosphatase activity"/>
    <property type="evidence" value="ECO:0007669"/>
    <property type="project" value="UniProtKB-EC"/>
</dbReference>
<dbReference type="OrthoDB" id="9784339at2"/>
<dbReference type="InterPro" id="IPR050438">
    <property type="entry name" value="LMW_PTPase"/>
</dbReference>
<feature type="domain" description="Phosphotyrosine protein phosphatase I" evidence="2">
    <location>
        <begin position="18"/>
        <end position="188"/>
    </location>
</feature>